<accession>A0A0G3GZY7</accession>
<dbReference type="InterPro" id="IPR002110">
    <property type="entry name" value="Ankyrin_rpt"/>
</dbReference>
<feature type="repeat" description="ANK" evidence="3">
    <location>
        <begin position="74"/>
        <end position="106"/>
    </location>
</feature>
<dbReference type="AlphaFoldDB" id="A0A0G3GZY7"/>
<protein>
    <submittedName>
        <fullName evidence="5">Ankyrin repeats (3 copies)</fullName>
    </submittedName>
</protein>
<organism evidence="5 6">
    <name type="scientific">Corynebacterium mustelae</name>
    <dbReference type="NCBI Taxonomy" id="571915"/>
    <lineage>
        <taxon>Bacteria</taxon>
        <taxon>Bacillati</taxon>
        <taxon>Actinomycetota</taxon>
        <taxon>Actinomycetes</taxon>
        <taxon>Mycobacteriales</taxon>
        <taxon>Corynebacteriaceae</taxon>
        <taxon>Corynebacterium</taxon>
    </lineage>
</organism>
<proteinExistence type="predicted"/>
<dbReference type="Pfam" id="PF12796">
    <property type="entry name" value="Ank_2"/>
    <property type="match status" value="1"/>
</dbReference>
<dbReference type="EMBL" id="CP011542">
    <property type="protein sequence ID" value="AKK06714.1"/>
    <property type="molecule type" value="Genomic_DNA"/>
</dbReference>
<evidence type="ECO:0000313" key="5">
    <source>
        <dbReference type="EMBL" id="AKK06714.1"/>
    </source>
</evidence>
<dbReference type="OrthoDB" id="306540at2"/>
<dbReference type="PROSITE" id="PS50297">
    <property type="entry name" value="ANK_REP_REGION"/>
    <property type="match status" value="1"/>
</dbReference>
<reference evidence="5 6" key="1">
    <citation type="journal article" date="2015" name="Genome Announc.">
        <title>Complete Genome Sequence of the Type Strain Corynebacterium mustelae DSM 45274, Isolated from Various Tissues of a Male Ferret with Lethal Sepsis.</title>
        <authorList>
            <person name="Ruckert C."/>
            <person name="Eimer J."/>
            <person name="Winkler A."/>
            <person name="Tauch A."/>
        </authorList>
    </citation>
    <scope>NUCLEOTIDE SEQUENCE [LARGE SCALE GENOMIC DNA]</scope>
    <source>
        <strain evidence="5 6">DSM 45274</strain>
    </source>
</reference>
<keyword evidence="1" id="KW-0677">Repeat</keyword>
<keyword evidence="6" id="KW-1185">Reference proteome</keyword>
<dbReference type="STRING" id="571915.CMUST_12015"/>
<keyword evidence="2 3" id="KW-0040">ANK repeat</keyword>
<reference evidence="6" key="2">
    <citation type="submission" date="2015-05" db="EMBL/GenBank/DDBJ databases">
        <title>Complete genome sequence of Corynebacterium mustelae DSM 45274, isolated from various tissues of a male ferret with lethal sepsis.</title>
        <authorList>
            <person name="Ruckert C."/>
            <person name="Albersmeier A."/>
            <person name="Winkler A."/>
            <person name="Tauch A."/>
        </authorList>
    </citation>
    <scope>NUCLEOTIDE SEQUENCE [LARGE SCALE GENOMIC DNA]</scope>
    <source>
        <strain evidence="6">DSM 45274</strain>
    </source>
</reference>
<evidence type="ECO:0000313" key="6">
    <source>
        <dbReference type="Proteomes" id="UP000035199"/>
    </source>
</evidence>
<evidence type="ECO:0000256" key="1">
    <source>
        <dbReference type="ARBA" id="ARBA00022737"/>
    </source>
</evidence>
<dbReference type="KEGG" id="cmv:CMUST_12015"/>
<evidence type="ECO:0000256" key="3">
    <source>
        <dbReference type="PROSITE-ProRule" id="PRU00023"/>
    </source>
</evidence>
<dbReference type="PATRIC" id="fig|571915.4.peg.2565"/>
<gene>
    <name evidence="5" type="ORF">CMUST_12015</name>
</gene>
<name>A0A0G3GZY7_9CORY</name>
<dbReference type="Proteomes" id="UP000035199">
    <property type="component" value="Chromosome"/>
</dbReference>
<dbReference type="SUPFAM" id="SSF48403">
    <property type="entry name" value="Ankyrin repeat"/>
    <property type="match status" value="1"/>
</dbReference>
<dbReference type="PROSITE" id="PS50088">
    <property type="entry name" value="ANK_REPEAT"/>
    <property type="match status" value="1"/>
</dbReference>
<evidence type="ECO:0000256" key="2">
    <source>
        <dbReference type="ARBA" id="ARBA00023043"/>
    </source>
</evidence>
<feature type="region of interest" description="Disordered" evidence="4">
    <location>
        <begin position="1"/>
        <end position="31"/>
    </location>
</feature>
<sequence>MSEKPMSSEELEQSYANATINDDAAPEDSAELPPELQQFVAKLFNLARNGGPGAAEHLVQYVEAGLSPNLTNHEGNSLLMLAAYNGHADIVTALAKVGADVDRLNDRGQSPLAGAIFKKETAVVEALIDAGANPLAGHPDAIACADMFGQTELAERLRALAG</sequence>
<dbReference type="InterPro" id="IPR036770">
    <property type="entry name" value="Ankyrin_rpt-contain_sf"/>
</dbReference>
<evidence type="ECO:0000256" key="4">
    <source>
        <dbReference type="SAM" id="MobiDB-lite"/>
    </source>
</evidence>
<dbReference type="PANTHER" id="PTHR24171">
    <property type="entry name" value="ANKYRIN REPEAT DOMAIN-CONTAINING PROTEIN 39-RELATED"/>
    <property type="match status" value="1"/>
</dbReference>
<dbReference type="SMART" id="SM00248">
    <property type="entry name" value="ANK"/>
    <property type="match status" value="2"/>
</dbReference>
<dbReference type="Gene3D" id="1.25.40.20">
    <property type="entry name" value="Ankyrin repeat-containing domain"/>
    <property type="match status" value="1"/>
</dbReference>
<dbReference type="RefSeq" id="WP_083987560.1">
    <property type="nucleotide sequence ID" value="NZ_CP011542.1"/>
</dbReference>